<keyword evidence="4 5" id="KW-0378">Hydrolase</keyword>
<proteinExistence type="inferred from homology"/>
<dbReference type="SUPFAM" id="SSF54076">
    <property type="entry name" value="RNase A-like"/>
    <property type="match status" value="1"/>
</dbReference>
<keyword evidence="7" id="KW-1185">Reference proteome</keyword>
<evidence type="ECO:0000313" key="7">
    <source>
        <dbReference type="Proteomes" id="UP001652622"/>
    </source>
</evidence>
<dbReference type="PANTHER" id="PTHR11437">
    <property type="entry name" value="RIBONUCLEASE"/>
    <property type="match status" value="1"/>
</dbReference>
<protein>
    <submittedName>
        <fullName evidence="8 9">Ribonuclease-like</fullName>
    </submittedName>
</protein>
<dbReference type="GO" id="GO:0050830">
    <property type="term" value="P:defense response to Gram-positive bacterium"/>
    <property type="evidence" value="ECO:0007669"/>
    <property type="project" value="TreeGrafter"/>
</dbReference>
<evidence type="ECO:0000256" key="1">
    <source>
        <dbReference type="ARBA" id="ARBA00005600"/>
    </source>
</evidence>
<dbReference type="SMART" id="SM00092">
    <property type="entry name" value="RNAse_Pc"/>
    <property type="match status" value="1"/>
</dbReference>
<gene>
    <name evidence="8" type="primary">LOC117662233</name>
    <name evidence="9" type="synonym">LOC132711560</name>
</gene>
<evidence type="ECO:0000256" key="5">
    <source>
        <dbReference type="RuleBase" id="RU000651"/>
    </source>
</evidence>
<evidence type="ECO:0000313" key="9">
    <source>
        <dbReference type="RefSeq" id="XP_060546906.1"/>
    </source>
</evidence>
<dbReference type="Proteomes" id="UP001652622">
    <property type="component" value="Unplaced"/>
</dbReference>
<evidence type="ECO:0000259" key="6">
    <source>
        <dbReference type="SMART" id="SM00092"/>
    </source>
</evidence>
<comment type="similarity">
    <text evidence="1 5">Belongs to the pancreatic ribonuclease family.</text>
</comment>
<dbReference type="PROSITE" id="PS00127">
    <property type="entry name" value="RNASE_PANCREATIC"/>
    <property type="match status" value="1"/>
</dbReference>
<dbReference type="CDD" id="cd06265">
    <property type="entry name" value="RNase_A_canonical"/>
    <property type="match status" value="1"/>
</dbReference>
<dbReference type="AlphaFoldDB" id="A0A6P9BHP2"/>
<dbReference type="InterPro" id="IPR001427">
    <property type="entry name" value="RNaseA"/>
</dbReference>
<dbReference type="GO" id="GO:0004540">
    <property type="term" value="F:RNA nuclease activity"/>
    <property type="evidence" value="ECO:0007669"/>
    <property type="project" value="TreeGrafter"/>
</dbReference>
<evidence type="ECO:0000256" key="3">
    <source>
        <dbReference type="ARBA" id="ARBA00022759"/>
    </source>
</evidence>
<evidence type="ECO:0000313" key="8">
    <source>
        <dbReference type="RefSeq" id="XP_034267440.1"/>
    </source>
</evidence>
<feature type="domain" description="Ribonuclease A-domain" evidence="6">
    <location>
        <begin position="23"/>
        <end position="140"/>
    </location>
</feature>
<dbReference type="PRINTS" id="PR00794">
    <property type="entry name" value="RIBONUCLEASE"/>
</dbReference>
<dbReference type="GeneID" id="117662233"/>
<accession>A0A6P9BHP2</accession>
<dbReference type="InterPro" id="IPR036816">
    <property type="entry name" value="RNaseA-like_dom_sf"/>
</dbReference>
<dbReference type="RefSeq" id="XP_060546906.1">
    <property type="nucleotide sequence ID" value="XM_060690923.1"/>
</dbReference>
<keyword evidence="2 5" id="KW-0540">Nuclease</keyword>
<dbReference type="Gene3D" id="3.10.130.10">
    <property type="entry name" value="Ribonuclease A-like domain"/>
    <property type="match status" value="1"/>
</dbReference>
<dbReference type="InParanoid" id="A0A6P9BHP2"/>
<organism evidence="7 8">
    <name type="scientific">Pantherophis guttatus</name>
    <name type="common">Corn snake</name>
    <name type="synonym">Elaphe guttata</name>
    <dbReference type="NCBI Taxonomy" id="94885"/>
    <lineage>
        <taxon>Eukaryota</taxon>
        <taxon>Metazoa</taxon>
        <taxon>Chordata</taxon>
        <taxon>Craniata</taxon>
        <taxon>Vertebrata</taxon>
        <taxon>Euteleostomi</taxon>
        <taxon>Lepidosauria</taxon>
        <taxon>Squamata</taxon>
        <taxon>Bifurcata</taxon>
        <taxon>Unidentata</taxon>
        <taxon>Episquamata</taxon>
        <taxon>Toxicofera</taxon>
        <taxon>Serpentes</taxon>
        <taxon>Colubroidea</taxon>
        <taxon>Colubridae</taxon>
        <taxon>Colubrinae</taxon>
        <taxon>Pantherophis</taxon>
    </lineage>
</organism>
<dbReference type="GO" id="GO:0016787">
    <property type="term" value="F:hydrolase activity"/>
    <property type="evidence" value="ECO:0007669"/>
    <property type="project" value="UniProtKB-KW"/>
</dbReference>
<dbReference type="GO" id="GO:0003676">
    <property type="term" value="F:nucleic acid binding"/>
    <property type="evidence" value="ECO:0007669"/>
    <property type="project" value="InterPro"/>
</dbReference>
<dbReference type="KEGG" id="pgut:117662233"/>
<dbReference type="RefSeq" id="XP_034267440.1">
    <property type="nucleotide sequence ID" value="XM_034411549.1"/>
</dbReference>
<dbReference type="InterPro" id="IPR023411">
    <property type="entry name" value="RNaseA_AS"/>
</dbReference>
<name>A0A6P9BHP2_PANGU</name>
<sequence>MIFKRVGLGLFILVAAVVILGTFAQTYKDFLKQHYDHPKSSVGNPYCNTMMKKRGMTKPKCKEVNTFIHTKKNNIIAVCTDEGGIAIDDRLQRSKQKYLVTNCRIKGSLTKPCEYSEDTSPRHLVTACEDKLPVHQWWTIYIMGSLSQKDRRRQKVENPSLLRDPIQVILRPEKAKMKQ</sequence>
<dbReference type="PANTHER" id="PTHR11437:SF65">
    <property type="entry name" value="ANGIOGENIN-2"/>
    <property type="match status" value="1"/>
</dbReference>
<reference evidence="8" key="1">
    <citation type="submission" date="2025-04" db="UniProtKB">
        <authorList>
            <consortium name="RefSeq"/>
        </authorList>
    </citation>
    <scope>IDENTIFICATION</scope>
    <source>
        <tissue evidence="8 9">Blood</tissue>
    </source>
</reference>
<dbReference type="InterPro" id="IPR023412">
    <property type="entry name" value="RNaseA_domain"/>
</dbReference>
<evidence type="ECO:0000256" key="2">
    <source>
        <dbReference type="ARBA" id="ARBA00022722"/>
    </source>
</evidence>
<keyword evidence="3 5" id="KW-0255">Endonuclease</keyword>
<dbReference type="FunCoup" id="A0A6P9BHP2">
    <property type="interactions" value="8"/>
</dbReference>
<evidence type="ECO:0000256" key="4">
    <source>
        <dbReference type="ARBA" id="ARBA00022801"/>
    </source>
</evidence>
<dbReference type="Pfam" id="PF00074">
    <property type="entry name" value="RnaseA"/>
    <property type="match status" value="1"/>
</dbReference>
<dbReference type="GO" id="GO:0004519">
    <property type="term" value="F:endonuclease activity"/>
    <property type="evidence" value="ECO:0007669"/>
    <property type="project" value="UniProtKB-KW"/>
</dbReference>